<sequence>MRLVDDLGLDQETAAAQMGVSRPTLGRMLSQARGLVARALASGWAIRIEQEDGQDGQDGQMSESSPCETGAPPHGCRRRACCARAAAMLHPIEPTEHEEQES</sequence>
<dbReference type="KEGG" id="dgg:DGI_1967"/>
<accession>T2GC44</accession>
<protein>
    <recommendedName>
        <fullName evidence="5">DNA-binding protein</fullName>
    </recommendedName>
</protein>
<dbReference type="EMBL" id="CP006585">
    <property type="protein sequence ID" value="AGW13744.1"/>
    <property type="molecule type" value="Genomic_DNA"/>
</dbReference>
<dbReference type="InterPro" id="IPR002852">
    <property type="entry name" value="UPF0251"/>
</dbReference>
<evidence type="ECO:0000313" key="4">
    <source>
        <dbReference type="Proteomes" id="UP000016587"/>
    </source>
</evidence>
<dbReference type="eggNOG" id="COG1342">
    <property type="taxonomic scope" value="Bacteria"/>
</dbReference>
<dbReference type="PANTHER" id="PTHR37478:SF2">
    <property type="entry name" value="UPF0251 PROTEIN TK0562"/>
    <property type="match status" value="1"/>
</dbReference>
<dbReference type="Pfam" id="PF02001">
    <property type="entry name" value="DUF134"/>
    <property type="match status" value="1"/>
</dbReference>
<dbReference type="STRING" id="1121448.DGI_1967"/>
<evidence type="ECO:0000256" key="1">
    <source>
        <dbReference type="ARBA" id="ARBA00009350"/>
    </source>
</evidence>
<evidence type="ECO:0008006" key="5">
    <source>
        <dbReference type="Google" id="ProtNLM"/>
    </source>
</evidence>
<evidence type="ECO:0000313" key="3">
    <source>
        <dbReference type="EMBL" id="AGW13744.1"/>
    </source>
</evidence>
<evidence type="ECO:0000256" key="2">
    <source>
        <dbReference type="SAM" id="MobiDB-lite"/>
    </source>
</evidence>
<dbReference type="HOGENOM" id="CLU_2272834_0_0_7"/>
<comment type="similarity">
    <text evidence="1">Belongs to the UPF0251 family.</text>
</comment>
<proteinExistence type="inferred from homology"/>
<organism evidence="3 4">
    <name type="scientific">Megalodesulfovibrio gigas (strain ATCC 19364 / DSM 1382 / NCIMB 9332 / VKM B-1759)</name>
    <name type="common">Desulfovibrio gigas</name>
    <dbReference type="NCBI Taxonomy" id="1121448"/>
    <lineage>
        <taxon>Bacteria</taxon>
        <taxon>Pseudomonadati</taxon>
        <taxon>Thermodesulfobacteriota</taxon>
        <taxon>Desulfovibrionia</taxon>
        <taxon>Desulfovibrionales</taxon>
        <taxon>Desulfovibrionaceae</taxon>
        <taxon>Megalodesulfovibrio</taxon>
    </lineage>
</organism>
<gene>
    <name evidence="3" type="ORF">DGI_1967</name>
</gene>
<dbReference type="PATRIC" id="fig|1121448.10.peg.1925"/>
<dbReference type="Proteomes" id="UP000016587">
    <property type="component" value="Chromosome"/>
</dbReference>
<reference evidence="3 4" key="1">
    <citation type="journal article" date="2013" name="J. Bacteriol.">
        <title>Roles of HynAB and Ech, the only two hydrogenases found in the model sulfate reducer Desulfovibrio gigas.</title>
        <authorList>
            <person name="Morais-Silva F.O."/>
            <person name="Santos C.I."/>
            <person name="Rodrigues R."/>
            <person name="Pereira I.A."/>
            <person name="Rodrigues-Pousada C."/>
        </authorList>
    </citation>
    <scope>NUCLEOTIDE SEQUENCE [LARGE SCALE GENOMIC DNA]</scope>
    <source>
        <strain evidence="4">ATCC 19364 / DSM 1382 / NCIMB 9332 / VKM B-1759</strain>
    </source>
</reference>
<name>T2GC44_MEGG1</name>
<dbReference type="PANTHER" id="PTHR37478">
    <property type="match status" value="1"/>
</dbReference>
<dbReference type="AlphaFoldDB" id="T2GC44"/>
<feature type="region of interest" description="Disordered" evidence="2">
    <location>
        <begin position="50"/>
        <end position="74"/>
    </location>
</feature>
<keyword evidence="4" id="KW-1185">Reference proteome</keyword>
<reference evidence="4" key="2">
    <citation type="submission" date="2013-07" db="EMBL/GenBank/DDBJ databases">
        <authorList>
            <person name="Morais-Silva F.O."/>
            <person name="Rezende A.M."/>
            <person name="Pimentel C."/>
            <person name="Resende D.M."/>
            <person name="Santos C.I."/>
            <person name="Clemente C."/>
            <person name="de Oliveira L.M."/>
            <person name="da Silva S.M."/>
            <person name="Costa D.A."/>
            <person name="Varela-Raposo A."/>
            <person name="Horacio E.C.A."/>
            <person name="Matos M."/>
            <person name="Flores O."/>
            <person name="Ruiz J.C."/>
            <person name="Rodrigues-Pousada C."/>
        </authorList>
    </citation>
    <scope>NUCLEOTIDE SEQUENCE [LARGE SCALE GENOMIC DNA]</scope>
    <source>
        <strain evidence="4">ATCC 19364 / DSM 1382 / NCIMB 9332 / VKM B-1759</strain>
    </source>
</reference>